<dbReference type="Proteomes" id="UP000306753">
    <property type="component" value="Unassembled WGS sequence"/>
</dbReference>
<dbReference type="InterPro" id="IPR051472">
    <property type="entry name" value="T3SS_Stator/FliH"/>
</dbReference>
<keyword evidence="8" id="KW-1185">Reference proteome</keyword>
<protein>
    <recommendedName>
        <fullName evidence="6">Type 3 secretion system stator protein</fullName>
    </recommendedName>
</protein>
<dbReference type="GO" id="GO:0005829">
    <property type="term" value="C:cytosol"/>
    <property type="evidence" value="ECO:0007669"/>
    <property type="project" value="TreeGrafter"/>
</dbReference>
<accession>A0A5R9QFH5</accession>
<comment type="similarity">
    <text evidence="5">Belongs to the SctL stator family.</text>
</comment>
<dbReference type="RefSeq" id="WP_138411603.1">
    <property type="nucleotide sequence ID" value="NZ_QLAG01000010.1"/>
</dbReference>
<dbReference type="PANTHER" id="PTHR34982">
    <property type="entry name" value="YOP PROTEINS TRANSLOCATION PROTEIN L"/>
    <property type="match status" value="1"/>
</dbReference>
<evidence type="ECO:0000256" key="5">
    <source>
        <dbReference type="ARBA" id="ARBA00024335"/>
    </source>
</evidence>
<organism evidence="7 8">
    <name type="scientific">Stutzerimonas nosocomialis</name>
    <dbReference type="NCBI Taxonomy" id="1056496"/>
    <lineage>
        <taxon>Bacteria</taxon>
        <taxon>Pseudomonadati</taxon>
        <taxon>Pseudomonadota</taxon>
        <taxon>Gammaproteobacteria</taxon>
        <taxon>Pseudomonadales</taxon>
        <taxon>Pseudomonadaceae</taxon>
        <taxon>Stutzerimonas</taxon>
    </lineage>
</organism>
<evidence type="ECO:0000256" key="1">
    <source>
        <dbReference type="ARBA" id="ARBA00004496"/>
    </source>
</evidence>
<keyword evidence="2" id="KW-0813">Transport</keyword>
<dbReference type="NCBIfam" id="TIGR02499">
    <property type="entry name" value="HrpE_YscL_not"/>
    <property type="match status" value="1"/>
</dbReference>
<sequence>MSALPTRPPLRILRADEADAWTDGFAFLEAARSQAQRLQAERREALDAARREGYEQGRAEGLQEAAKVLARTRSEVDAYLAGLEPALADLALDIVRRLLGEWPADEALCRLTRVALNEFREGQALTLQVQPALVDALRQRLAEAGIVSLELVGDRSLAPGQARLSSAVASVELGIEAQLQALREALLPQVAPEARA</sequence>
<proteinExistence type="inferred from homology"/>
<dbReference type="InterPro" id="IPR012842">
    <property type="entry name" value="T3SS_SctL/SctL2"/>
</dbReference>
<dbReference type="Pfam" id="PF06635">
    <property type="entry name" value="T3SS_SCTL"/>
    <property type="match status" value="1"/>
</dbReference>
<comment type="subcellular location">
    <subcellularLocation>
        <location evidence="1">Cytoplasm</location>
    </subcellularLocation>
</comment>
<evidence type="ECO:0000313" key="7">
    <source>
        <dbReference type="EMBL" id="TLX63678.1"/>
    </source>
</evidence>
<evidence type="ECO:0000256" key="4">
    <source>
        <dbReference type="ARBA" id="ARBA00022927"/>
    </source>
</evidence>
<evidence type="ECO:0000256" key="3">
    <source>
        <dbReference type="ARBA" id="ARBA00022490"/>
    </source>
</evidence>
<dbReference type="GO" id="GO:0030254">
    <property type="term" value="P:protein secretion by the type III secretion system"/>
    <property type="evidence" value="ECO:0007669"/>
    <property type="project" value="InterPro"/>
</dbReference>
<dbReference type="AlphaFoldDB" id="A0A5R9QFH5"/>
<dbReference type="PANTHER" id="PTHR34982:SF1">
    <property type="entry name" value="FLAGELLAR ASSEMBLY PROTEIN FLIH"/>
    <property type="match status" value="1"/>
</dbReference>
<evidence type="ECO:0000256" key="2">
    <source>
        <dbReference type="ARBA" id="ARBA00022448"/>
    </source>
</evidence>
<reference evidence="7 8" key="1">
    <citation type="journal article" date="2017" name="Eur. J. Clin. Microbiol. Infect. Dis.">
        <title>Uncommonly isolated clinical Pseudomonas: identification and phylogenetic assignation.</title>
        <authorList>
            <person name="Mulet M."/>
            <person name="Gomila M."/>
            <person name="Ramirez A."/>
            <person name="Cardew S."/>
            <person name="Moore E.R."/>
            <person name="Lalucat J."/>
            <person name="Garcia-Valdes E."/>
        </authorList>
    </citation>
    <scope>NUCLEOTIDE SEQUENCE [LARGE SCALE GENOMIC DNA]</scope>
    <source>
        <strain evidence="7 8">SD129</strain>
    </source>
</reference>
<dbReference type="InterPro" id="IPR010586">
    <property type="entry name" value="T3SS_stator_protein"/>
</dbReference>
<comment type="caution">
    <text evidence="7">The sequence shown here is derived from an EMBL/GenBank/DDBJ whole genome shotgun (WGS) entry which is preliminary data.</text>
</comment>
<keyword evidence="4" id="KW-0653">Protein transport</keyword>
<evidence type="ECO:0000313" key="8">
    <source>
        <dbReference type="Proteomes" id="UP000306753"/>
    </source>
</evidence>
<name>A0A5R9QFH5_9GAMM</name>
<dbReference type="EMBL" id="QLAG01000010">
    <property type="protein sequence ID" value="TLX63678.1"/>
    <property type="molecule type" value="Genomic_DNA"/>
</dbReference>
<keyword evidence="3" id="KW-0963">Cytoplasm</keyword>
<evidence type="ECO:0000256" key="6">
    <source>
        <dbReference type="ARBA" id="ARBA00040494"/>
    </source>
</evidence>
<gene>
    <name evidence="7" type="ORF">DN820_09845</name>
</gene>